<dbReference type="AlphaFoldDB" id="A0A3B0VUJ5"/>
<proteinExistence type="predicted"/>
<accession>A0A3B0VUJ5</accession>
<dbReference type="EMBL" id="UOFC01000135">
    <property type="protein sequence ID" value="VAW47315.1"/>
    <property type="molecule type" value="Genomic_DNA"/>
</dbReference>
<sequence length="117" mass="12868">MKNLTLKGLFIVAVTMGTMNLQAANTYQLCIEDGKHIIDVAVKEGSDAAEAVEQKVDVATCMSELSQIEAKYVEQSVGLNPSSVMTPTDRAKWAALFDAVDAKQYKGVRYLQAVYYR</sequence>
<organism evidence="1">
    <name type="scientific">hydrothermal vent metagenome</name>
    <dbReference type="NCBI Taxonomy" id="652676"/>
    <lineage>
        <taxon>unclassified sequences</taxon>
        <taxon>metagenomes</taxon>
        <taxon>ecological metagenomes</taxon>
    </lineage>
</organism>
<protein>
    <submittedName>
        <fullName evidence="1">Uncharacterized protein</fullName>
    </submittedName>
</protein>
<gene>
    <name evidence="1" type="ORF">MNBD_GAMMA03-1012</name>
</gene>
<name>A0A3B0VUJ5_9ZZZZ</name>
<evidence type="ECO:0000313" key="1">
    <source>
        <dbReference type="EMBL" id="VAW47315.1"/>
    </source>
</evidence>
<reference evidence="1" key="1">
    <citation type="submission" date="2018-06" db="EMBL/GenBank/DDBJ databases">
        <authorList>
            <person name="Zhirakovskaya E."/>
        </authorList>
    </citation>
    <scope>NUCLEOTIDE SEQUENCE</scope>
</reference>